<dbReference type="Proteomes" id="UP000000437">
    <property type="component" value="Chromosome 10"/>
</dbReference>
<organism evidence="1 2">
    <name type="scientific">Danio rerio</name>
    <name type="common">Zebrafish</name>
    <name type="synonym">Brachydanio rerio</name>
    <dbReference type="NCBI Taxonomy" id="7955"/>
    <lineage>
        <taxon>Eukaryota</taxon>
        <taxon>Metazoa</taxon>
        <taxon>Chordata</taxon>
        <taxon>Craniata</taxon>
        <taxon>Vertebrata</taxon>
        <taxon>Euteleostomi</taxon>
        <taxon>Actinopterygii</taxon>
        <taxon>Neopterygii</taxon>
        <taxon>Teleostei</taxon>
        <taxon>Ostariophysi</taxon>
        <taxon>Cypriniformes</taxon>
        <taxon>Danionidae</taxon>
        <taxon>Danioninae</taxon>
        <taxon>Danio</taxon>
    </lineage>
</organism>
<name>A0AC58GKL9_DANRE</name>
<reference evidence="2" key="1">
    <citation type="submission" date="2025-08" db="UniProtKB">
        <authorList>
            <consortium name="RefSeq"/>
        </authorList>
    </citation>
    <scope>IDENTIFICATION</scope>
    <source>
        <strain evidence="2">Tuebingen</strain>
        <tissue evidence="2">Fibroblasts and whole tissue</tissue>
    </source>
</reference>
<gene>
    <name evidence="2" type="primary">adrb3b</name>
    <name evidence="2" type="synonym">zgc:194843</name>
    <name evidence="2" type="synonym">zgc:194852</name>
</gene>
<evidence type="ECO:0000313" key="2">
    <source>
        <dbReference type="RefSeq" id="XP_073770288.1"/>
    </source>
</evidence>
<dbReference type="RefSeq" id="XP_073770288.1">
    <property type="nucleotide sequence ID" value="XM_073914187.1"/>
</dbReference>
<sequence length="415" mass="46536">MSANTTTLIPEDVKPLLVLPLALVIFLTVIGNLLVILAIARTPLLHTTTNVFIISMAFADLIMGCVVQPLGLSMVVAGKWVLGNPMCDLWTSLDVFCVTASIETLCAIAVERYIAITRPLEHQVLLGKRRAAYIVCTVWIVSSLVSFVPIMNHNSRANYLAANDCYNNSECCDFHTNQHYAIFSSVVSFYVPLLVMVFLYGKVFAIANKQLKLIGKDRLRFLSSCNEDSCEIPEGSARSYSRRTTKHVVKEHKALKTLGIIMGIFSLCWLPFFIFNIIKSFNPEVPTQLVFLLLNWLGYANSGLNPIIYCHSPEYRNAFFNLLGCKKPKHFNQTTVNKHLQSFTSCIQSNSSVRMDCMGHKDPIARGGNTCSDMSSVLKGEEVEIQPHNDSTMTMINLAEMLKLRKRLRHTLTDR</sequence>
<evidence type="ECO:0000313" key="1">
    <source>
        <dbReference type="Proteomes" id="UP000000437"/>
    </source>
</evidence>
<accession>A0AC58GKL9</accession>
<keyword evidence="1" id="KW-1185">Reference proteome</keyword>
<proteinExistence type="predicted"/>
<protein>
    <submittedName>
        <fullName evidence="2">Adrenoceptor beta 3b isoform X1</fullName>
    </submittedName>
</protein>